<comment type="caution">
    <text evidence="2">The sequence shown here is derived from an EMBL/GenBank/DDBJ whole genome shotgun (WGS) entry which is preliminary data.</text>
</comment>
<evidence type="ECO:0000313" key="3">
    <source>
        <dbReference type="Proteomes" id="UP001154061"/>
    </source>
</evidence>
<evidence type="ECO:0000313" key="2">
    <source>
        <dbReference type="EMBL" id="MDF9746012.1"/>
    </source>
</evidence>
<dbReference type="AlphaFoldDB" id="A0A9Q4Q3D4"/>
<reference evidence="2" key="1">
    <citation type="submission" date="2022-06" db="EMBL/GenBank/DDBJ databases">
        <title>Natrinema sp. a new haloarchaeum isolate from saline soil.</title>
        <authorList>
            <person name="Strakova D."/>
            <person name="Galisteo C."/>
            <person name="Sanchez-Porro C."/>
            <person name="Ventosa A."/>
        </authorList>
    </citation>
    <scope>NUCLEOTIDE SEQUENCE</scope>
    <source>
        <strain evidence="2">S1CR25-10</strain>
    </source>
</reference>
<dbReference type="Proteomes" id="UP001154061">
    <property type="component" value="Unassembled WGS sequence"/>
</dbReference>
<name>A0A9Q4Q3D4_9EURY</name>
<sequence length="82" mass="8368">MPAIGLLGIVAFALQIGVGFGVYRFLADDGRMAAAITGTVAVGFGIVSMFAVGLFLTLALDLVILALAALVGGKFERRPTPS</sequence>
<dbReference type="EMBL" id="JAMQOT010000003">
    <property type="protein sequence ID" value="MDF9746012.1"/>
    <property type="molecule type" value="Genomic_DNA"/>
</dbReference>
<keyword evidence="1" id="KW-0472">Membrane</keyword>
<keyword evidence="1" id="KW-0812">Transmembrane</keyword>
<organism evidence="2 3">
    <name type="scientific">Natrinema salsiterrestre</name>
    <dbReference type="NCBI Taxonomy" id="2950540"/>
    <lineage>
        <taxon>Archaea</taxon>
        <taxon>Methanobacteriati</taxon>
        <taxon>Methanobacteriota</taxon>
        <taxon>Stenosarchaea group</taxon>
        <taxon>Halobacteria</taxon>
        <taxon>Halobacteriales</taxon>
        <taxon>Natrialbaceae</taxon>
        <taxon>Natrinema</taxon>
    </lineage>
</organism>
<protein>
    <submittedName>
        <fullName evidence="2">Uncharacterized protein</fullName>
    </submittedName>
</protein>
<evidence type="ECO:0000256" key="1">
    <source>
        <dbReference type="SAM" id="Phobius"/>
    </source>
</evidence>
<dbReference type="RefSeq" id="WP_277521530.1">
    <property type="nucleotide sequence ID" value="NZ_JAMQOT010000003.1"/>
</dbReference>
<keyword evidence="3" id="KW-1185">Reference proteome</keyword>
<proteinExistence type="predicted"/>
<accession>A0A9Q4Q3D4</accession>
<feature type="transmembrane region" description="Helical" evidence="1">
    <location>
        <begin position="43"/>
        <end position="71"/>
    </location>
</feature>
<keyword evidence="1" id="KW-1133">Transmembrane helix</keyword>
<gene>
    <name evidence="2" type="ORF">NDI89_10510</name>
</gene>